<gene>
    <name evidence="1" type="ORF">PREVCOP_05475</name>
</gene>
<protein>
    <submittedName>
        <fullName evidence="1">Uncharacterized protein</fullName>
    </submittedName>
</protein>
<proteinExistence type="predicted"/>
<evidence type="ECO:0000313" key="2">
    <source>
        <dbReference type="Proteomes" id="UP000004477"/>
    </source>
</evidence>
<reference evidence="1" key="1">
    <citation type="submission" date="2009-11" db="EMBL/GenBank/DDBJ databases">
        <authorList>
            <person name="Weinstock G."/>
            <person name="Sodergren E."/>
            <person name="Clifton S."/>
            <person name="Fulton L."/>
            <person name="Fulton B."/>
            <person name="Courtney L."/>
            <person name="Fronick C."/>
            <person name="Harrison M."/>
            <person name="Strong C."/>
            <person name="Farmer C."/>
            <person name="Delahaunty K."/>
            <person name="Markovic C."/>
            <person name="Hall O."/>
            <person name="Minx P."/>
            <person name="Tomlinson C."/>
            <person name="Mitreva M."/>
            <person name="Nelson J."/>
            <person name="Hou S."/>
            <person name="Wollam A."/>
            <person name="Pepin K.H."/>
            <person name="Johnson M."/>
            <person name="Bhonagiri V."/>
            <person name="Nash W.E."/>
            <person name="Warren W."/>
            <person name="Chinwalla A."/>
            <person name="Mardis E.R."/>
            <person name="Wilson R.K."/>
        </authorList>
    </citation>
    <scope>NUCLEOTIDE SEQUENCE [LARGE SCALE GENOMIC DNA]</scope>
    <source>
        <strain evidence="1">DSM 18205</strain>
    </source>
</reference>
<sequence length="59" mass="6893">MNYIHDISGKQFCGYDDKPFLKVGKQKCGFTYQKEEVRYSPTSSSAFLFCLASIEYRHE</sequence>
<dbReference type="HOGENOM" id="CLU_2956754_0_0_10"/>
<name>D1PE28_9BACT</name>
<accession>D1PE28</accession>
<comment type="caution">
    <text evidence="1">The sequence shown here is derived from an EMBL/GenBank/DDBJ whole genome shotgun (WGS) entry which is preliminary data.</text>
</comment>
<evidence type="ECO:0000313" key="1">
    <source>
        <dbReference type="EMBL" id="EFB35061.1"/>
    </source>
</evidence>
<dbReference type="AlphaFoldDB" id="D1PE28"/>
<dbReference type="PaxDb" id="537011-PREVCOP_05475"/>
<dbReference type="EMBL" id="ACBX02000017">
    <property type="protein sequence ID" value="EFB35061.1"/>
    <property type="molecule type" value="Genomic_DNA"/>
</dbReference>
<dbReference type="Proteomes" id="UP000004477">
    <property type="component" value="Unassembled WGS sequence"/>
</dbReference>
<keyword evidence="2" id="KW-1185">Reference proteome</keyword>
<organism evidence="1 2">
    <name type="scientific">Segatella copri DSM 18205</name>
    <dbReference type="NCBI Taxonomy" id="537011"/>
    <lineage>
        <taxon>Bacteria</taxon>
        <taxon>Pseudomonadati</taxon>
        <taxon>Bacteroidota</taxon>
        <taxon>Bacteroidia</taxon>
        <taxon>Bacteroidales</taxon>
        <taxon>Prevotellaceae</taxon>
        <taxon>Segatella</taxon>
    </lineage>
</organism>